<dbReference type="InterPro" id="IPR004705">
    <property type="entry name" value="Cation/H_exchanger_CPA1_bac"/>
</dbReference>
<gene>
    <name evidence="12" type="primary">nhaP1</name>
    <name evidence="12" type="ORF">LCIT_06170</name>
</gene>
<evidence type="ECO:0000256" key="2">
    <source>
        <dbReference type="ARBA" id="ARBA00022448"/>
    </source>
</evidence>
<evidence type="ECO:0000256" key="8">
    <source>
        <dbReference type="ARBA" id="ARBA00023136"/>
    </source>
</evidence>
<comment type="similarity">
    <text evidence="10">Belongs to the monovalent cation:proton antiporter 1 (CPA1) transporter (TC 2.A.36) family.</text>
</comment>
<dbReference type="EMBL" id="BJJW01000002">
    <property type="protein sequence ID" value="GDZ83375.1"/>
    <property type="molecule type" value="Genomic_DNA"/>
</dbReference>
<evidence type="ECO:0000256" key="7">
    <source>
        <dbReference type="ARBA" id="ARBA00023065"/>
    </source>
</evidence>
<feature type="domain" description="Cation/H+ exchanger transmembrane" evidence="11">
    <location>
        <begin position="13"/>
        <end position="413"/>
    </location>
</feature>
<keyword evidence="6 10" id="KW-0915">Sodium</keyword>
<proteinExistence type="inferred from homology"/>
<dbReference type="RefSeq" id="WP_149333932.1">
    <property type="nucleotide sequence ID" value="NZ_BJJW01000002.1"/>
</dbReference>
<evidence type="ECO:0000256" key="6">
    <source>
        <dbReference type="ARBA" id="ARBA00023053"/>
    </source>
</evidence>
<keyword evidence="8 10" id="KW-0472">Membrane</keyword>
<dbReference type="PANTHER" id="PTHR10110">
    <property type="entry name" value="SODIUM/HYDROGEN EXCHANGER"/>
    <property type="match status" value="1"/>
</dbReference>
<dbReference type="Gene3D" id="6.10.140.1330">
    <property type="match status" value="1"/>
</dbReference>
<keyword evidence="3 10" id="KW-1003">Cell membrane</keyword>
<dbReference type="PRINTS" id="PR00173">
    <property type="entry name" value="EDTRNSPORT"/>
</dbReference>
<keyword evidence="4 10" id="KW-0812">Transmembrane</keyword>
<dbReference type="GO" id="GO:0098719">
    <property type="term" value="P:sodium ion import across plasma membrane"/>
    <property type="evidence" value="ECO:0007669"/>
    <property type="project" value="TreeGrafter"/>
</dbReference>
<feature type="transmembrane region" description="Helical" evidence="10">
    <location>
        <begin position="215"/>
        <end position="233"/>
    </location>
</feature>
<comment type="subcellular location">
    <subcellularLocation>
        <location evidence="1 10">Cell membrane</location>
        <topology evidence="1 10">Multi-pass membrane protein</topology>
    </subcellularLocation>
</comment>
<dbReference type="GO" id="GO:0005886">
    <property type="term" value="C:plasma membrane"/>
    <property type="evidence" value="ECO:0007669"/>
    <property type="project" value="UniProtKB-SubCell"/>
</dbReference>
<evidence type="ECO:0000313" key="12">
    <source>
        <dbReference type="EMBL" id="GDZ83375.1"/>
    </source>
</evidence>
<dbReference type="GO" id="GO:0015386">
    <property type="term" value="F:potassium:proton antiporter activity"/>
    <property type="evidence" value="ECO:0007669"/>
    <property type="project" value="TreeGrafter"/>
</dbReference>
<dbReference type="Pfam" id="PF00999">
    <property type="entry name" value="Na_H_Exchanger"/>
    <property type="match status" value="1"/>
</dbReference>
<dbReference type="AlphaFoldDB" id="A0A5A5U0D6"/>
<dbReference type="PANTHER" id="PTHR10110:SF86">
    <property type="entry name" value="SODIUM_HYDROGEN EXCHANGER 7"/>
    <property type="match status" value="1"/>
</dbReference>
<comment type="caution">
    <text evidence="10">Lacks conserved residue(s) required for the propagation of feature annotation.</text>
</comment>
<feature type="transmembrane region" description="Helical" evidence="10">
    <location>
        <begin position="182"/>
        <end position="203"/>
    </location>
</feature>
<dbReference type="Proteomes" id="UP000323274">
    <property type="component" value="Unassembled WGS sequence"/>
</dbReference>
<feature type="transmembrane region" description="Helical" evidence="10">
    <location>
        <begin position="387"/>
        <end position="410"/>
    </location>
</feature>
<organism evidence="12 13">
    <name type="scientific">Leuconostoc citreum</name>
    <dbReference type="NCBI Taxonomy" id="33964"/>
    <lineage>
        <taxon>Bacteria</taxon>
        <taxon>Bacillati</taxon>
        <taxon>Bacillota</taxon>
        <taxon>Bacilli</taxon>
        <taxon>Lactobacillales</taxon>
        <taxon>Lactobacillaceae</taxon>
        <taxon>Leuconostoc</taxon>
    </lineage>
</organism>
<comment type="caution">
    <text evidence="12">The sequence shown here is derived from an EMBL/GenBank/DDBJ whole genome shotgun (WGS) entry which is preliminary data.</text>
</comment>
<evidence type="ECO:0000259" key="11">
    <source>
        <dbReference type="Pfam" id="PF00999"/>
    </source>
</evidence>
<keyword evidence="2 10" id="KW-0813">Transport</keyword>
<feature type="transmembrane region" description="Helical" evidence="10">
    <location>
        <begin position="84"/>
        <end position="106"/>
    </location>
</feature>
<evidence type="ECO:0000313" key="13">
    <source>
        <dbReference type="Proteomes" id="UP000323274"/>
    </source>
</evidence>
<dbReference type="NCBIfam" id="TIGR00831">
    <property type="entry name" value="a_cpa1"/>
    <property type="match status" value="1"/>
</dbReference>
<dbReference type="InterPro" id="IPR018422">
    <property type="entry name" value="Cation/H_exchanger_CPA1"/>
</dbReference>
<protein>
    <submittedName>
        <fullName evidence="12">Sodium:proton antiporter</fullName>
    </submittedName>
</protein>
<keyword evidence="10" id="KW-0050">Antiport</keyword>
<comment type="function">
    <text evidence="10">Na(+)/H(+) antiporter that extrudes sodium in exchange for external protons.</text>
</comment>
<feature type="transmembrane region" description="Helical" evidence="10">
    <location>
        <begin position="353"/>
        <end position="375"/>
    </location>
</feature>
<dbReference type="GO" id="GO:0051453">
    <property type="term" value="P:regulation of intracellular pH"/>
    <property type="evidence" value="ECO:0007669"/>
    <property type="project" value="TreeGrafter"/>
</dbReference>
<dbReference type="InterPro" id="IPR006153">
    <property type="entry name" value="Cation/H_exchanger_TM"/>
</dbReference>
<evidence type="ECO:0000256" key="5">
    <source>
        <dbReference type="ARBA" id="ARBA00022989"/>
    </source>
</evidence>
<reference evidence="12 13" key="1">
    <citation type="submission" date="2019-04" db="EMBL/GenBank/DDBJ databases">
        <title>A pseudo-fructophilic Leuconostoc citreum strain F192-5 isolated from peel of satsuma mandarin: the first report for isolation and characterization of strain-dependent fructophilic-like characteristics.</title>
        <authorList>
            <person name="Maeno S."/>
            <person name="Tanizawa Y."/>
            <person name="Kajikawa A."/>
            <person name="Kanesaki Y."/>
            <person name="Kubota E."/>
            <person name="Arita M."/>
            <person name="Leon D."/>
            <person name="Endo A."/>
        </authorList>
    </citation>
    <scope>NUCLEOTIDE SEQUENCE [LARGE SCALE GENOMIC DNA]</scope>
    <source>
        <strain evidence="12 13">F192-5</strain>
    </source>
</reference>
<evidence type="ECO:0000256" key="3">
    <source>
        <dbReference type="ARBA" id="ARBA00022475"/>
    </source>
</evidence>
<dbReference type="GO" id="GO:0015385">
    <property type="term" value="F:sodium:proton antiporter activity"/>
    <property type="evidence" value="ECO:0007669"/>
    <property type="project" value="InterPro"/>
</dbReference>
<name>A0A5A5U0D6_LEUCI</name>
<feature type="transmembrane region" description="Helical" evidence="10">
    <location>
        <begin position="277"/>
        <end position="292"/>
    </location>
</feature>
<feature type="transmembrane region" description="Helical" evidence="10">
    <location>
        <begin position="239"/>
        <end position="256"/>
    </location>
</feature>
<evidence type="ECO:0000256" key="4">
    <source>
        <dbReference type="ARBA" id="ARBA00022692"/>
    </source>
</evidence>
<feature type="transmembrane region" description="Helical" evidence="10">
    <location>
        <begin position="31"/>
        <end position="64"/>
    </location>
</feature>
<evidence type="ECO:0000256" key="10">
    <source>
        <dbReference type="RuleBase" id="RU366002"/>
    </source>
</evidence>
<evidence type="ECO:0000256" key="9">
    <source>
        <dbReference type="ARBA" id="ARBA00023201"/>
    </source>
</evidence>
<feature type="transmembrane region" description="Helical" evidence="10">
    <location>
        <begin position="312"/>
        <end position="332"/>
    </location>
</feature>
<keyword evidence="9 10" id="KW-0739">Sodium transport</keyword>
<keyword evidence="7 10" id="KW-0406">Ion transport</keyword>
<keyword evidence="5 10" id="KW-1133">Transmembrane helix</keyword>
<accession>A0A5A5U0D6</accession>
<evidence type="ECO:0000256" key="1">
    <source>
        <dbReference type="ARBA" id="ARBA00004651"/>
    </source>
</evidence>
<sequence length="698" mass="78193">MAILELIVILIVSVTVSNVISHFVPDVPVSLFQIAIGLILAWVFGVFIAVDAHWFMLLFVAPLLYNDAWRFPKRELWELRGPILGNAILLVLLTTLVGGFLIHLLIPQFPKSVALALAAVVSPTDPVAVQAIAKRVKLPANVMHIVSGESLINDASGLVSFNTAIKATVAGTFLLTDAIGNFFWMTIIGLIVGLVLGNIVSLLRDTFDRVGLTDVVFHTVIMLLSPFLIYWAAEDIFHSSGVIAVVAGGIITKILSDQQIDARNPEISVTAVRTWEIFVYLLNGVIFVLLGIELPQAIDVVIKSSQIHTGRAIFYGIAVWVIIFVIRTLWAYGNQVMLYIKNGEHKPDMKTSLTLGLSGVRGAVTMAAVMTIPTVVADGSEFPQRNLLVFVAAVVVIVSLLVATIMLPFVTKKRSAHDFTQPEMLDAEVDSTSEAHKADLSEAQARIFAMQIGIQTLRESQRDDNRAIVYELVTRKQGTITQIRRQMPMAQTKKPLSDDSELRRVALDAQRDRLQQLLVNEEISPLTFSSQSRRLERLENLIATDKTYRMSTQWAWELIRRGLRSIRIWFSDETTDKVKKETSLAIRETSKAAIKKLSEHMTRYNGDTVSHRIERQNAYNLIVAYRYRIEHDKHLDTPQQREIDEKLRMELELKALNVQRETIQNLYEQGRITRQAGINIRQFINFAETAALAGKNES</sequence>